<protein>
    <submittedName>
        <fullName evidence="2">Uncharacterized protein</fullName>
    </submittedName>
</protein>
<sequence>MSDFTETVKKAYELYLLGQEKEAFSLLIKGTKHHYYLSIVDDLKKQKHTLSEETKKKIENFRNNFHDQDVDRLWMQKLFLEYDGAKDEKERQALIERIDRDYLYSNFHHSKPADVIRKKADEHEESKLETKEFDQSAHFNEDVYLDGVHNVPGQLYSLHPVFFNKVDFRKIPQEDFWGFLSTPTTFAPINNESFWNKLIETINQKYKTNIHFRVDQYLFDKFTLDQLEILGESVPQLKDDPHYIGKIFEKKFHFELDSENKDTFTYEERREQLIMMYKASENRPQSFKSALLLEILENGIKLNTFDKGFFIEYLKNPLKNWHISKKNQRRQELHDHVWSQYMSNLKNRAAGAMDYESDRKLYKKYLEHFFTEESNLDEFKEFFDKDFLVDLLEEFLYLSGKELEKEKTDLKKFENLSNQVLIDLLECNKDVFKKEERVKIIADIKNVQTLHVKIFEFNSENYYRKNLAPFRTDVDLDGLVTAHEDKYDFDEPPQKKFRKVFEFNQLDDRVGLFVIEFISNGYSSRAVIKKGTLSLIFKSTAVGQVGYILDENQEICKGERTGLWFQNQYFKTDCENGRVIIPYAKQEVSDKVILIHEEFAQLTEFRRRCESYSFNVSYIVNHESLLMGKEAKILMKPILKVNDRKCNLSILKNTKITLATTSFIDSLVSTKTFDNIQPNAQEELMINFQVPPNLQSIDISIETEAKNISKGTTEKLTSSHSVTLDTKGGSNTFYDAYLRKFKGSYYYYLLGKNGEPLVDSSVNLSFNHNLVPNSTSTILNTDKDGKIKLGPLKDITYVSTDFNGPNGSCSNSFNILNYSEKVVLPRTRNILVDERIDFPFICSRDFSEDTVTLVRKSREGRTIENCFNKISYSKKDGYQYGEISISGLERGHYELAFTATGDFIEITVHKGVYWENDSFILKDHSLVERRETENIIRISDIGIEEQKENGHKFSFKLNDFKENTRAHVFGFTFMPQDLLSDFYSISDIERDYSICDIFPFAKWKNIFLSNRKLGDEFRYVFDRKFLKRFMGNTLDRPQLLLNRHRLRETRFDEEVVYKSRENVGGYEIQQQRLAAPASSGYARNAAPQMQQMIGRGGGYGANAFCNIAPDMMTQNCAPMAESMNFNQMNYDSYCPPGNQSYKSFLNFLNTSPTLIENLRPNEDGVVECSIDVEKYSSILVFAFDENTIAQSIVDVQESLENVNKRDLSLSAPLDPEKAYNEMRNSNLLKKGESDIIEDITSTEYLLVDSLGKIMQVQDEIVKMNGRRTATGDFAFIKTWNTLSGEDKNKKYSRYMSNELNFFLYFKDREYFNKVVAPFIDNKLEKGFVDYWLLGDHQKVISYKDCDSFYKLNAFEKCLLISEVVKEDNEEAQALADYIKLIAERDEPDAEHLNRLFDSVINLNNNLDISEVPIPGSGFDFGGGASSAIHAPPAPPAPPSNALFGRQEMMRSQDLAFSNDESNSGGIMKSIQSAFGGIQKMARNSRAAPMKKKMKAASYDDYKSDEEEMIRRRAKMQFQEAEAAVEYCETHYYQSPEIHYNIINENLFWRDFSQHIVKEGSVENFLSSNFILAVGNNTENIAALSVLALPFQSPADGTKEHGGKGVEINAVENLILLKKEIKEAETDLSNDLLVIHRFFDPNNRNSGKITEFLVNKVYQIETIITNVSSEIKEFQILWQIPEGSLPLGRTNYQKSENKSLNSYSTTTFSYYFYFPSSGKFSQFPANITIDNKVVARANKCEFDVVEERTEVSNETFRDILHGGNDEEILEFLKTANLYKGEKGFSFYDILWKMKDKDFFIKTTDILRERKIYEREIWGYSAYHKDHKTFSELVSNSDLPYRVGTFFESGLIKCSPELSGFKHLDYFPMINSRAHKLGDLTNSAILNVELRNTYNRLLFTLAEKERLDNNDYLNLTYYYLLQDRINEAISIFEKVNPDDFDTPGTLKMQYDYMRAYLDFFTGEETGFKVAKMISKKYADYPILSWKVLFTEILDQLEEFEEGVDYDQEIDNTDETKKKANLKKSINLEPTLHCELEGKTVKVEYNNIPKILVKYYVIDPEVMFSRTPFLNQSTEDFAYVKPMDTQEVVLDKKLKTQTFEIIEKLQNQNLVIEISGEAKQAFLTYFSTSLKISINENFGELKVSDEDNKPLSQVYVKAFSKQNNGEVKFFKDGYTDIRGKFEYAQINSKKLGSVTKFAILAMSDNHGSTTREAKVPPNVATTDASDVKFLPASQMNKWKQQKNRAANRKTRKG</sequence>
<dbReference type="EMBL" id="CAMPGE010019987">
    <property type="protein sequence ID" value="CAI2378280.1"/>
    <property type="molecule type" value="Genomic_DNA"/>
</dbReference>
<proteinExistence type="predicted"/>
<evidence type="ECO:0000313" key="3">
    <source>
        <dbReference type="Proteomes" id="UP001295684"/>
    </source>
</evidence>
<evidence type="ECO:0000313" key="2">
    <source>
        <dbReference type="EMBL" id="CAI2378280.1"/>
    </source>
</evidence>
<organism evidence="2 3">
    <name type="scientific">Euplotes crassus</name>
    <dbReference type="NCBI Taxonomy" id="5936"/>
    <lineage>
        <taxon>Eukaryota</taxon>
        <taxon>Sar</taxon>
        <taxon>Alveolata</taxon>
        <taxon>Ciliophora</taxon>
        <taxon>Intramacronucleata</taxon>
        <taxon>Spirotrichea</taxon>
        <taxon>Hypotrichia</taxon>
        <taxon>Euplotida</taxon>
        <taxon>Euplotidae</taxon>
        <taxon>Moneuplotes</taxon>
    </lineage>
</organism>
<gene>
    <name evidence="2" type="ORF">ECRASSUSDP1_LOCUS19675</name>
</gene>
<keyword evidence="3" id="KW-1185">Reference proteome</keyword>
<accession>A0AAD1XU58</accession>
<comment type="caution">
    <text evidence="2">The sequence shown here is derived from an EMBL/GenBank/DDBJ whole genome shotgun (WGS) entry which is preliminary data.</text>
</comment>
<evidence type="ECO:0000256" key="1">
    <source>
        <dbReference type="SAM" id="MobiDB-lite"/>
    </source>
</evidence>
<feature type="compositionally biased region" description="Basic residues" evidence="1">
    <location>
        <begin position="2236"/>
        <end position="2250"/>
    </location>
</feature>
<feature type="region of interest" description="Disordered" evidence="1">
    <location>
        <begin position="2231"/>
        <end position="2250"/>
    </location>
</feature>
<name>A0AAD1XU58_EUPCR</name>
<reference evidence="2" key="1">
    <citation type="submission" date="2023-07" db="EMBL/GenBank/DDBJ databases">
        <authorList>
            <consortium name="AG Swart"/>
            <person name="Singh M."/>
            <person name="Singh A."/>
            <person name="Seah K."/>
            <person name="Emmerich C."/>
        </authorList>
    </citation>
    <scope>NUCLEOTIDE SEQUENCE</scope>
    <source>
        <strain evidence="2">DP1</strain>
    </source>
</reference>
<dbReference type="Proteomes" id="UP001295684">
    <property type="component" value="Unassembled WGS sequence"/>
</dbReference>